<feature type="compositionally biased region" description="Low complexity" evidence="1">
    <location>
        <begin position="104"/>
        <end position="141"/>
    </location>
</feature>
<feature type="region of interest" description="Disordered" evidence="1">
    <location>
        <begin position="403"/>
        <end position="438"/>
    </location>
</feature>
<feature type="compositionally biased region" description="Low complexity" evidence="1">
    <location>
        <begin position="71"/>
        <end position="93"/>
    </location>
</feature>
<keyword evidence="3" id="KW-0966">Cell projection</keyword>
<protein>
    <submittedName>
        <fullName evidence="3">Flagellar hook-length control protein FliK</fullName>
    </submittedName>
</protein>
<comment type="caution">
    <text evidence="3">The sequence shown here is derived from an EMBL/GenBank/DDBJ whole genome shotgun (WGS) entry which is preliminary data.</text>
</comment>
<dbReference type="PANTHER" id="PTHR37533:SF2">
    <property type="entry name" value="FLAGELLAR HOOK-LENGTH CONTROL PROTEIN"/>
    <property type="match status" value="1"/>
</dbReference>
<sequence length="453" mass="45518">MAQSPLTQLLSAAAPRGSAARERHAADNGAQPDVFSRTLDQKMNAPERPAERPVERSAERRPERPAERCHPAQSQAQPPARAPQAPAKPAAPAESRRPEATDTTAKSPAQAPADAASDTSASDATTGTAPQTTATAAADAQAMDAEATLATDTTADPAAALAGTPAALAGTPAALAAATASPAAAPVTLPGATTAPTTESGPLRQTSAEGLALAAGKGQPGAAATGREPATGLTAPAADDAAPVTVAKARPTNFAELLAANTAARGERGTPLSGDTPALPGQAGAPGLNTAMAGLHAPATDRPQASQAALPIHVNTPASEATWGDAVGNRVLWLAGRNESKAELILTPPHLGKLEISLTVSGDTTTAQFTAATPAAREALEQAMPRLREMLEQAGVMLADSNVNTAPQDNRGDTGQGFRHSGGRISADNPQEAVMSRSGPWLQRGTGLIDTFA</sequence>
<evidence type="ECO:0000259" key="2">
    <source>
        <dbReference type="Pfam" id="PF02120"/>
    </source>
</evidence>
<keyword evidence="4" id="KW-1185">Reference proteome</keyword>
<proteinExistence type="predicted"/>
<feature type="region of interest" description="Disordered" evidence="1">
    <location>
        <begin position="214"/>
        <end position="237"/>
    </location>
</feature>
<organism evidence="3 4">
    <name type="scientific">Denitromonas iodatirespirans</name>
    <dbReference type="NCBI Taxonomy" id="2795389"/>
    <lineage>
        <taxon>Bacteria</taxon>
        <taxon>Pseudomonadati</taxon>
        <taxon>Pseudomonadota</taxon>
        <taxon>Betaproteobacteria</taxon>
        <taxon>Rhodocyclales</taxon>
        <taxon>Zoogloeaceae</taxon>
        <taxon>Denitromonas</taxon>
    </lineage>
</organism>
<keyword evidence="3" id="KW-0969">Cilium</keyword>
<dbReference type="PANTHER" id="PTHR37533">
    <property type="entry name" value="FLAGELLAR HOOK-LENGTH CONTROL PROTEIN"/>
    <property type="match status" value="1"/>
</dbReference>
<feature type="domain" description="Flagellar hook-length control protein-like C-terminal" evidence="2">
    <location>
        <begin position="329"/>
        <end position="410"/>
    </location>
</feature>
<name>A0A944DE11_DENI1</name>
<dbReference type="InterPro" id="IPR021136">
    <property type="entry name" value="Flagellar_hook_control-like_C"/>
</dbReference>
<gene>
    <name evidence="3" type="ORF">I8J34_19300</name>
</gene>
<dbReference type="Gene3D" id="3.30.750.140">
    <property type="match status" value="1"/>
</dbReference>
<reference evidence="4" key="1">
    <citation type="journal article" date="2022" name="ISME J.">
        <title>Genetic and phylogenetic analysis of dissimilatory iodate-reducing bacteria identifies potential niches across the world's oceans.</title>
        <authorList>
            <person name="Reyes-Umana V."/>
            <person name="Henning Z."/>
            <person name="Lee K."/>
            <person name="Barnum T.P."/>
            <person name="Coates J.D."/>
        </authorList>
    </citation>
    <scope>NUCLEOTIDE SEQUENCE [LARGE SCALE GENOMIC DNA]</scope>
    <source>
        <strain evidence="4">IR12</strain>
    </source>
</reference>
<accession>A0A944DE11</accession>
<evidence type="ECO:0000313" key="3">
    <source>
        <dbReference type="EMBL" id="MBT0963336.1"/>
    </source>
</evidence>
<dbReference type="Pfam" id="PF02120">
    <property type="entry name" value="Flg_hook"/>
    <property type="match status" value="1"/>
</dbReference>
<dbReference type="RefSeq" id="WP_214363272.1">
    <property type="nucleotide sequence ID" value="NZ_JAEKFT010000028.1"/>
</dbReference>
<feature type="region of interest" description="Disordered" evidence="1">
    <location>
        <begin position="1"/>
        <end position="141"/>
    </location>
</feature>
<dbReference type="InterPro" id="IPR038610">
    <property type="entry name" value="FliK-like_C_sf"/>
</dbReference>
<feature type="compositionally biased region" description="Polar residues" evidence="1">
    <location>
        <begin position="1"/>
        <end position="10"/>
    </location>
</feature>
<feature type="compositionally biased region" description="Basic and acidic residues" evidence="1">
    <location>
        <begin position="48"/>
        <end position="70"/>
    </location>
</feature>
<dbReference type="CDD" id="cd17470">
    <property type="entry name" value="T3SS_Flik_C"/>
    <property type="match status" value="1"/>
</dbReference>
<evidence type="ECO:0000313" key="4">
    <source>
        <dbReference type="Proteomes" id="UP000694660"/>
    </source>
</evidence>
<keyword evidence="3" id="KW-0282">Flagellum</keyword>
<evidence type="ECO:0000256" key="1">
    <source>
        <dbReference type="SAM" id="MobiDB-lite"/>
    </source>
</evidence>
<dbReference type="Proteomes" id="UP000694660">
    <property type="component" value="Unassembled WGS sequence"/>
</dbReference>
<dbReference type="AlphaFoldDB" id="A0A944DE11"/>
<dbReference type="InterPro" id="IPR052563">
    <property type="entry name" value="FliK"/>
</dbReference>
<dbReference type="EMBL" id="JAEKFT010000028">
    <property type="protein sequence ID" value="MBT0963336.1"/>
    <property type="molecule type" value="Genomic_DNA"/>
</dbReference>